<evidence type="ECO:0000256" key="1">
    <source>
        <dbReference type="ARBA" id="ARBA00004141"/>
    </source>
</evidence>
<feature type="transmembrane region" description="Helical" evidence="6">
    <location>
        <begin position="571"/>
        <end position="594"/>
    </location>
</feature>
<evidence type="ECO:0000313" key="9">
    <source>
        <dbReference type="EMBL" id="TWT62304.1"/>
    </source>
</evidence>
<dbReference type="InterPro" id="IPR003675">
    <property type="entry name" value="Rce1/LyrA-like_dom"/>
</dbReference>
<keyword evidence="3 6" id="KW-1133">Transmembrane helix</keyword>
<feature type="transmembrane region" description="Helical" evidence="6">
    <location>
        <begin position="533"/>
        <end position="551"/>
    </location>
</feature>
<sequence>MTWRNIQLIFSREVADQMRDRRTLFMVVVLPLLLYPALGIGMMQMTLLFSEQSRTVVILGANDLPAPPLLNKDGTRIIDQWFVNEGDSLTLNVVSDLSVDQQMIPDPEGKSTEVPTNTSSEENKFDARETILQVARDIRLRLDELKRLKEEIAQADESAKPDVIAMKQGQIEALTEQVSTLFARSDIQVLILIPEGFDEYIRSENERLASRESEDDLTRMRPIFIRNSANEKSLIAYGRVREALDNWEQAILSERLQMANLPTDLTRPVNEELVDLAKGEELAANVWSKLFPAMLVVMAMTGAFYPAVDLGAGEKERGTMETLLICPALRSEIVIGKFLTVLLFSLVTALLNLISMGMTGLHVLNTASSGQLSALGDSAIPGFEVLIWVGILAIPLAALFASLSLAFALFAKSTKEGQYYLTPLLTVTMGLTVFCLSPAVELTPFYSLIPVMGPALLLKGMLLDPNGQMQLMWYVVPVLLSSFMYSGLALMWAIDQFQREEVLFREAERFDMRLWLKHLLRDKERLPSFSESIFCFVLIMLLQFAMLKTFGNALQNAPAGQESWTMMRLLVIQQLAIIACPALFMGILLTSSPLSTFQLRIPHWKYLALGLFLPLIMHPLVVELAVRLAWFFPSLPEHAKAALATMADGSVPWFWVVLTFAVTPAICEELAFRGFILAGFRKTGRHTLAIVFSGLLFGIMHMIPQQVFNAALLGMLLGLLVVKSGSIFPAMLFHFGNNALGVLHGNLESMRQTSSLTKTLTVSDEFGVHYPLWLIAIAVGLAIPMIVYLCRQKTARM</sequence>
<dbReference type="InterPro" id="IPR013525">
    <property type="entry name" value="ABC2_TM"/>
</dbReference>
<dbReference type="GO" id="GO:0080120">
    <property type="term" value="P:CAAX-box protein maturation"/>
    <property type="evidence" value="ECO:0007669"/>
    <property type="project" value="UniProtKB-ARBA"/>
</dbReference>
<dbReference type="EMBL" id="SJPG01000001">
    <property type="protein sequence ID" value="TWT62304.1"/>
    <property type="molecule type" value="Genomic_DNA"/>
</dbReference>
<evidence type="ECO:0000256" key="4">
    <source>
        <dbReference type="ARBA" id="ARBA00023136"/>
    </source>
</evidence>
<organism evidence="9 10">
    <name type="scientific">Rubinisphaera italica</name>
    <dbReference type="NCBI Taxonomy" id="2527969"/>
    <lineage>
        <taxon>Bacteria</taxon>
        <taxon>Pseudomonadati</taxon>
        <taxon>Planctomycetota</taxon>
        <taxon>Planctomycetia</taxon>
        <taxon>Planctomycetales</taxon>
        <taxon>Planctomycetaceae</taxon>
        <taxon>Rubinisphaera</taxon>
    </lineage>
</organism>
<dbReference type="Proteomes" id="UP000316095">
    <property type="component" value="Unassembled WGS sequence"/>
</dbReference>
<feature type="transmembrane region" description="Helical" evidence="6">
    <location>
        <begin position="385"/>
        <end position="410"/>
    </location>
</feature>
<evidence type="ECO:0000259" key="7">
    <source>
        <dbReference type="Pfam" id="PF02517"/>
    </source>
</evidence>
<evidence type="ECO:0000256" key="6">
    <source>
        <dbReference type="SAM" id="Phobius"/>
    </source>
</evidence>
<dbReference type="GO" id="GO:0016020">
    <property type="term" value="C:membrane"/>
    <property type="evidence" value="ECO:0007669"/>
    <property type="project" value="UniProtKB-SubCell"/>
</dbReference>
<feature type="transmembrane region" description="Helical" evidence="6">
    <location>
        <begin position="770"/>
        <end position="790"/>
    </location>
</feature>
<dbReference type="PANTHER" id="PTHR43471">
    <property type="entry name" value="ABC TRANSPORTER PERMEASE"/>
    <property type="match status" value="1"/>
</dbReference>
<keyword evidence="4 6" id="KW-0472">Membrane</keyword>
<dbReference type="GO" id="GO:0140359">
    <property type="term" value="F:ABC-type transporter activity"/>
    <property type="evidence" value="ECO:0007669"/>
    <property type="project" value="InterPro"/>
</dbReference>
<feature type="transmembrane region" description="Helical" evidence="6">
    <location>
        <begin position="688"/>
        <end position="721"/>
    </location>
</feature>
<evidence type="ECO:0000256" key="2">
    <source>
        <dbReference type="ARBA" id="ARBA00022692"/>
    </source>
</evidence>
<name>A0A5C5XHJ0_9PLAN</name>
<feature type="domain" description="CAAX prenyl protease 2/Lysostaphin resistance protein A-like" evidence="7">
    <location>
        <begin position="653"/>
        <end position="740"/>
    </location>
</feature>
<dbReference type="OrthoDB" id="5486437at2"/>
<comment type="caution">
    <text evidence="9">The sequence shown here is derived from an EMBL/GenBank/DDBJ whole genome shotgun (WGS) entry which is preliminary data.</text>
</comment>
<dbReference type="Pfam" id="PF12698">
    <property type="entry name" value="ABC2_membrane_3"/>
    <property type="match status" value="1"/>
</dbReference>
<keyword evidence="10" id="KW-1185">Reference proteome</keyword>
<feature type="transmembrane region" description="Helical" evidence="6">
    <location>
        <begin position="652"/>
        <end position="676"/>
    </location>
</feature>
<comment type="subcellular location">
    <subcellularLocation>
        <location evidence="1">Membrane</location>
        <topology evidence="1">Multi-pass membrane protein</topology>
    </subcellularLocation>
</comment>
<reference evidence="9 10" key="1">
    <citation type="submission" date="2019-02" db="EMBL/GenBank/DDBJ databases">
        <title>Deep-cultivation of Planctomycetes and their phenomic and genomic characterization uncovers novel biology.</title>
        <authorList>
            <person name="Wiegand S."/>
            <person name="Jogler M."/>
            <person name="Boedeker C."/>
            <person name="Pinto D."/>
            <person name="Vollmers J."/>
            <person name="Rivas-Marin E."/>
            <person name="Kohn T."/>
            <person name="Peeters S.H."/>
            <person name="Heuer A."/>
            <person name="Rast P."/>
            <person name="Oberbeckmann S."/>
            <person name="Bunk B."/>
            <person name="Jeske O."/>
            <person name="Meyerdierks A."/>
            <person name="Storesund J.E."/>
            <person name="Kallscheuer N."/>
            <person name="Luecker S."/>
            <person name="Lage O.M."/>
            <person name="Pohl T."/>
            <person name="Merkel B.J."/>
            <person name="Hornburger P."/>
            <person name="Mueller R.-W."/>
            <person name="Bruemmer F."/>
            <person name="Labrenz M."/>
            <person name="Spormann A.M."/>
            <person name="Op Den Camp H."/>
            <person name="Overmann J."/>
            <person name="Amann R."/>
            <person name="Jetten M.S.M."/>
            <person name="Mascher T."/>
            <person name="Medema M.H."/>
            <person name="Devos D.P."/>
            <person name="Kaster A.-K."/>
            <person name="Ovreas L."/>
            <person name="Rohde M."/>
            <person name="Galperin M.Y."/>
            <person name="Jogler C."/>
        </authorList>
    </citation>
    <scope>NUCLEOTIDE SEQUENCE [LARGE SCALE GENOMIC DNA]</scope>
    <source>
        <strain evidence="9 10">Pan54</strain>
    </source>
</reference>
<dbReference type="Pfam" id="PF02517">
    <property type="entry name" value="Rce1-like"/>
    <property type="match status" value="1"/>
</dbReference>
<evidence type="ECO:0000256" key="5">
    <source>
        <dbReference type="SAM" id="MobiDB-lite"/>
    </source>
</evidence>
<feature type="transmembrane region" description="Helical" evidence="6">
    <location>
        <begin position="419"/>
        <end position="440"/>
    </location>
</feature>
<dbReference type="NCBIfam" id="NF041647">
    <property type="entry name" value="ABC_perm_CPBP"/>
    <property type="match status" value="1"/>
</dbReference>
<protein>
    <submittedName>
        <fullName evidence="9">ABC-2 family transporter protein</fullName>
    </submittedName>
</protein>
<accession>A0A5C5XHJ0</accession>
<feature type="transmembrane region" description="Helical" evidence="6">
    <location>
        <begin position="606"/>
        <end position="632"/>
    </location>
</feature>
<evidence type="ECO:0000313" key="10">
    <source>
        <dbReference type="Proteomes" id="UP000316095"/>
    </source>
</evidence>
<keyword evidence="2 6" id="KW-0812">Transmembrane</keyword>
<dbReference type="GO" id="GO:0004175">
    <property type="term" value="F:endopeptidase activity"/>
    <property type="evidence" value="ECO:0007669"/>
    <property type="project" value="UniProtKB-ARBA"/>
</dbReference>
<evidence type="ECO:0000256" key="3">
    <source>
        <dbReference type="ARBA" id="ARBA00022989"/>
    </source>
</evidence>
<evidence type="ECO:0000259" key="8">
    <source>
        <dbReference type="Pfam" id="PF12698"/>
    </source>
</evidence>
<dbReference type="PANTHER" id="PTHR43471:SF3">
    <property type="entry name" value="ABC TRANSPORTER PERMEASE PROTEIN NATB"/>
    <property type="match status" value="1"/>
</dbReference>
<feature type="transmembrane region" description="Helical" evidence="6">
    <location>
        <begin position="471"/>
        <end position="494"/>
    </location>
</feature>
<dbReference type="RefSeq" id="WP_146504179.1">
    <property type="nucleotide sequence ID" value="NZ_SJPG01000001.1"/>
</dbReference>
<gene>
    <name evidence="9" type="ORF">Pan54_30450</name>
</gene>
<feature type="transmembrane region" description="Helical" evidence="6">
    <location>
        <begin position="290"/>
        <end position="312"/>
    </location>
</feature>
<dbReference type="AlphaFoldDB" id="A0A5C5XHJ0"/>
<feature type="region of interest" description="Disordered" evidence="5">
    <location>
        <begin position="104"/>
        <end position="123"/>
    </location>
</feature>
<feature type="transmembrane region" description="Helical" evidence="6">
    <location>
        <begin position="333"/>
        <end position="354"/>
    </location>
</feature>
<proteinExistence type="predicted"/>
<feature type="domain" description="ABC-2 type transporter transmembrane" evidence="8">
    <location>
        <begin position="22"/>
        <end position="489"/>
    </location>
</feature>